<dbReference type="Gene3D" id="2.60.40.10">
    <property type="entry name" value="Immunoglobulins"/>
    <property type="match status" value="2"/>
</dbReference>
<sequence>MNETVGKLKEKNDGTYSIQLDSPSTVTDFTLTTKITDQHASNYTLTVEAALDKDNAKATDVHHTRQNIEGTVTYDNLPEDENPPATIIHLIDTATSETVGTMELPPGESSFTFEDIRKYNDDNSEIIYEMKTEPLGNYSTTLEGTTVVHEYLEAAVEGTVSNTSGTAFSIEVVNDKTGAVVRTIALEPAAKSYAVEDLPLNDADGNTIPYSIHPIAQEGAEITVKDNNIEVNDIKIEESTEEVASEETSVEQPEKSSEETSSEETTVESSEESPEEAPIEKEEIKTPVTVPVQPEEETTEVSEEIEKTTEEETEEKSEEPEVVTEEAKLSESESSQSDEKTDIEVSKEEPTEESTEETKSEEPISEEAPKEEALSELNQDPQFMPRMFTASGIMSTEVEKPLFPRCENSQAAPFQGIANNQANIGNMTWQEHELYRNRTPQPIKYDEGYLQKCAQPNGTKHSYSIDVTTQGTTTTTSKPLDVVLVLDNSGSMRKQYADGTTRWQRTRAGVVDFVTKMTEGNDNVRISIVNYAEDIISSSNLSNDTASIISTIPRNYQNEGTFTQKGLREGKKILEGSPDENKQAMILLTAGAPTYSYRGESVGVISGVQIINEFDERYIMGNGSDYELERESWLDWRDWLNLDWREKIYRIFDKYITNHGQPTISEAIKIQNEKPDWQIYTVGIDLEDGSRNDGASTKELGDMLESIASDPAYAFSSANPINGLPGALNDIQEKMSFDSFIKSEITDSIGDMYDLDFGSDNKLTSTDYTLTASSPEIKSSAQINYNSKSRTFTVTGVNLGEGDWLNLNYNVKLRTDDPNFKTDTWYAMNKRTTVIPNRSSNRVLDYPIPEAKALPKKYDFIFTKTDENDEPLANAKFQLKSNDGSVSATATSASDGKVDFKEVTVGKYILTETSAPHGYQPDGIKYSVTIEKDGTYTINGQTYTAGSFHIKNMPKLSKLKVINYVSGNDSDVLPGATFELRDLEGNTIGTATTDENGELTFSDLRYGDYLLVMTKAPEGHKLDAQPTKVTLGDEETDEVVKVSNDQQVLPQTGGIGTVPFFIIGLLLILLSLISKYRLNIK</sequence>
<evidence type="ECO:0000256" key="1">
    <source>
        <dbReference type="ARBA" id="ARBA00007257"/>
    </source>
</evidence>
<keyword evidence="8" id="KW-1185">Reference proteome</keyword>
<dbReference type="InterPro" id="IPR036465">
    <property type="entry name" value="vWFA_dom_sf"/>
</dbReference>
<evidence type="ECO:0000256" key="2">
    <source>
        <dbReference type="ARBA" id="ARBA00022525"/>
    </source>
</evidence>
<feature type="compositionally biased region" description="Acidic residues" evidence="4">
    <location>
        <begin position="239"/>
        <end position="249"/>
    </location>
</feature>
<feature type="compositionally biased region" description="Acidic residues" evidence="4">
    <location>
        <begin position="311"/>
        <end position="324"/>
    </location>
</feature>
<feature type="compositionally biased region" description="Acidic residues" evidence="4">
    <location>
        <begin position="294"/>
        <end position="303"/>
    </location>
</feature>
<feature type="region of interest" description="Disordered" evidence="4">
    <location>
        <begin position="236"/>
        <end position="381"/>
    </location>
</feature>
<reference evidence="7 8" key="1">
    <citation type="submission" date="2019-07" db="EMBL/GenBank/DDBJ databases">
        <title>Salinicoccus cyprini sp. nov., isolated from gastro-intestinal tract of mirror carp, Cyprinus carpio var. specularis, collected from Gobind Sagar Reservoir, Himachal Pradesh, India.</title>
        <authorList>
            <person name="Talwar C."/>
            <person name="Singh A.K."/>
            <person name="Lal R."/>
            <person name="Negi R.K."/>
        </authorList>
    </citation>
    <scope>NUCLEOTIDE SEQUENCE [LARGE SCALE GENOMIC DNA]</scope>
    <source>
        <strain evidence="7 8">CT19</strain>
    </source>
</reference>
<name>A0A558AS14_9STAP</name>
<keyword evidence="2" id="KW-0964">Secreted</keyword>
<gene>
    <name evidence="7" type="ORF">FO441_11170</name>
</gene>
<dbReference type="NCBIfam" id="TIGR01167">
    <property type="entry name" value="LPXTG_anchor"/>
    <property type="match status" value="1"/>
</dbReference>
<accession>A0A558AS14</accession>
<keyword evidence="5" id="KW-1133">Transmembrane helix</keyword>
<dbReference type="PANTHER" id="PTHR36108">
    <property type="entry name" value="COLOSSIN-B-RELATED"/>
    <property type="match status" value="1"/>
</dbReference>
<dbReference type="PROSITE" id="PS50234">
    <property type="entry name" value="VWFA"/>
    <property type="match status" value="1"/>
</dbReference>
<dbReference type="Proteomes" id="UP000315103">
    <property type="component" value="Unassembled WGS sequence"/>
</dbReference>
<evidence type="ECO:0000313" key="8">
    <source>
        <dbReference type="Proteomes" id="UP000315103"/>
    </source>
</evidence>
<organism evidence="7 8">
    <name type="scientific">Salinicoccus cyprini</name>
    <dbReference type="NCBI Taxonomy" id="2493691"/>
    <lineage>
        <taxon>Bacteria</taxon>
        <taxon>Bacillati</taxon>
        <taxon>Bacillota</taxon>
        <taxon>Bacilli</taxon>
        <taxon>Bacillales</taxon>
        <taxon>Staphylococcaceae</taxon>
        <taxon>Salinicoccus</taxon>
    </lineage>
</organism>
<dbReference type="Pfam" id="PF21426">
    <property type="entry name" value="GBS104-like_Ig"/>
    <property type="match status" value="1"/>
</dbReference>
<dbReference type="Pfam" id="PF17802">
    <property type="entry name" value="SpaA"/>
    <property type="match status" value="2"/>
</dbReference>
<dbReference type="RefSeq" id="WP_145290101.1">
    <property type="nucleotide sequence ID" value="NZ_VMSJ01000005.1"/>
</dbReference>
<dbReference type="OrthoDB" id="38701at2"/>
<dbReference type="Gene3D" id="2.60.40.2110">
    <property type="match status" value="1"/>
</dbReference>
<dbReference type="InterPro" id="IPR049319">
    <property type="entry name" value="GBS104-like_Ig"/>
</dbReference>
<dbReference type="InterPro" id="IPR013783">
    <property type="entry name" value="Ig-like_fold"/>
</dbReference>
<evidence type="ECO:0000313" key="7">
    <source>
        <dbReference type="EMBL" id="TVT27052.1"/>
    </source>
</evidence>
<proteinExistence type="inferred from homology"/>
<feature type="compositionally biased region" description="Basic and acidic residues" evidence="4">
    <location>
        <begin position="356"/>
        <end position="373"/>
    </location>
</feature>
<keyword evidence="5" id="KW-0812">Transmembrane</keyword>
<dbReference type="EMBL" id="VMSJ01000005">
    <property type="protein sequence ID" value="TVT27052.1"/>
    <property type="molecule type" value="Genomic_DNA"/>
</dbReference>
<keyword evidence="3" id="KW-0732">Signal</keyword>
<dbReference type="SUPFAM" id="SSF53300">
    <property type="entry name" value="vWA-like"/>
    <property type="match status" value="1"/>
</dbReference>
<feature type="transmembrane region" description="Helical" evidence="5">
    <location>
        <begin position="1053"/>
        <end position="1073"/>
    </location>
</feature>
<dbReference type="PANTHER" id="PTHR36108:SF13">
    <property type="entry name" value="COLOSSIN-B-RELATED"/>
    <property type="match status" value="1"/>
</dbReference>
<dbReference type="AlphaFoldDB" id="A0A558AS14"/>
<dbReference type="SUPFAM" id="SSF49478">
    <property type="entry name" value="Cna protein B-type domain"/>
    <property type="match status" value="2"/>
</dbReference>
<evidence type="ECO:0000256" key="3">
    <source>
        <dbReference type="ARBA" id="ARBA00022729"/>
    </source>
</evidence>
<evidence type="ECO:0000256" key="4">
    <source>
        <dbReference type="SAM" id="MobiDB-lite"/>
    </source>
</evidence>
<feature type="compositionally biased region" description="Basic and acidic residues" evidence="4">
    <location>
        <begin position="325"/>
        <end position="349"/>
    </location>
</feature>
<evidence type="ECO:0000256" key="5">
    <source>
        <dbReference type="SAM" id="Phobius"/>
    </source>
</evidence>
<evidence type="ECO:0000259" key="6">
    <source>
        <dbReference type="PROSITE" id="PS50234"/>
    </source>
</evidence>
<protein>
    <submittedName>
        <fullName evidence="7">VWA domain-containing protein</fullName>
    </submittedName>
</protein>
<comment type="caution">
    <text evidence="7">The sequence shown here is derived from an EMBL/GenBank/DDBJ whole genome shotgun (WGS) entry which is preliminary data.</text>
</comment>
<feature type="compositionally biased region" description="Acidic residues" evidence="4">
    <location>
        <begin position="260"/>
        <end position="277"/>
    </location>
</feature>
<dbReference type="Pfam" id="PF00092">
    <property type="entry name" value="VWA"/>
    <property type="match status" value="1"/>
</dbReference>
<feature type="domain" description="VWFA" evidence="6">
    <location>
        <begin position="481"/>
        <end position="735"/>
    </location>
</feature>
<dbReference type="SMART" id="SM00327">
    <property type="entry name" value="VWA"/>
    <property type="match status" value="1"/>
</dbReference>
<dbReference type="InterPro" id="IPR041033">
    <property type="entry name" value="SpaA_PFL_dom_1"/>
</dbReference>
<dbReference type="Gene3D" id="3.40.50.410">
    <property type="entry name" value="von Willebrand factor, type A domain"/>
    <property type="match status" value="1"/>
</dbReference>
<keyword evidence="5" id="KW-0472">Membrane</keyword>
<dbReference type="CDD" id="cd00198">
    <property type="entry name" value="vWFA"/>
    <property type="match status" value="1"/>
</dbReference>
<comment type="similarity">
    <text evidence="1">Belongs to the serine-aspartate repeat-containing protein (SDr) family.</text>
</comment>
<dbReference type="InterPro" id="IPR002035">
    <property type="entry name" value="VWF_A"/>
</dbReference>